<accession>A0A381RH14</accession>
<proteinExistence type="predicted"/>
<gene>
    <name evidence="1" type="ORF">METZ01_LOCUS43904</name>
</gene>
<organism evidence="1">
    <name type="scientific">marine metagenome</name>
    <dbReference type="NCBI Taxonomy" id="408172"/>
    <lineage>
        <taxon>unclassified sequences</taxon>
        <taxon>metagenomes</taxon>
        <taxon>ecological metagenomes</taxon>
    </lineage>
</organism>
<dbReference type="EMBL" id="UINC01001944">
    <property type="protein sequence ID" value="SUZ91050.1"/>
    <property type="molecule type" value="Genomic_DNA"/>
</dbReference>
<name>A0A381RH14_9ZZZZ</name>
<evidence type="ECO:0000313" key="1">
    <source>
        <dbReference type="EMBL" id="SUZ91050.1"/>
    </source>
</evidence>
<dbReference type="AlphaFoldDB" id="A0A381RH14"/>
<reference evidence="1" key="1">
    <citation type="submission" date="2018-05" db="EMBL/GenBank/DDBJ databases">
        <authorList>
            <person name="Lanie J.A."/>
            <person name="Ng W.-L."/>
            <person name="Kazmierczak K.M."/>
            <person name="Andrzejewski T.M."/>
            <person name="Davidsen T.M."/>
            <person name="Wayne K.J."/>
            <person name="Tettelin H."/>
            <person name="Glass J.I."/>
            <person name="Rusch D."/>
            <person name="Podicherti R."/>
            <person name="Tsui H.-C.T."/>
            <person name="Winkler M.E."/>
        </authorList>
    </citation>
    <scope>NUCLEOTIDE SEQUENCE</scope>
</reference>
<feature type="non-terminal residue" evidence="1">
    <location>
        <position position="1"/>
    </location>
</feature>
<sequence length="58" mass="6579">AAEYNRALSSDSNIGSFKDAPLSMAENSDYAQIRVKIRYAMLRSARWSNTPRCFLVVH</sequence>
<protein>
    <submittedName>
        <fullName evidence="1">Uncharacterized protein</fullName>
    </submittedName>
</protein>